<evidence type="ECO:0000313" key="6">
    <source>
        <dbReference type="EMBL" id="HIZ09412.1"/>
    </source>
</evidence>
<reference evidence="6" key="1">
    <citation type="journal article" date="2021" name="PeerJ">
        <title>Extensive microbial diversity within the chicken gut microbiome revealed by metagenomics and culture.</title>
        <authorList>
            <person name="Gilroy R."/>
            <person name="Ravi A."/>
            <person name="Getino M."/>
            <person name="Pursley I."/>
            <person name="Horton D.L."/>
            <person name="Alikhan N.F."/>
            <person name="Baker D."/>
            <person name="Gharbi K."/>
            <person name="Hall N."/>
            <person name="Watson M."/>
            <person name="Adriaenssens E.M."/>
            <person name="Foster-Nyarko E."/>
            <person name="Jarju S."/>
            <person name="Secka A."/>
            <person name="Antonio M."/>
            <person name="Oren A."/>
            <person name="Chaudhuri R.R."/>
            <person name="La Ragione R."/>
            <person name="Hildebrand F."/>
            <person name="Pallen M.J."/>
        </authorList>
    </citation>
    <scope>NUCLEOTIDE SEQUENCE</scope>
    <source>
        <strain evidence="6">CHK192-19661</strain>
    </source>
</reference>
<evidence type="ECO:0000256" key="2">
    <source>
        <dbReference type="ARBA" id="ARBA00022737"/>
    </source>
</evidence>
<dbReference type="EMBL" id="DXCF01000015">
    <property type="protein sequence ID" value="HIZ09412.1"/>
    <property type="molecule type" value="Genomic_DNA"/>
</dbReference>
<proteinExistence type="predicted"/>
<evidence type="ECO:0000256" key="5">
    <source>
        <dbReference type="SAM" id="Phobius"/>
    </source>
</evidence>
<gene>
    <name evidence="6" type="ORF">H9726_02870</name>
</gene>
<sequence length="1118" mass="120612">MNTLARSKRMLLVLALAMAMAVSFVCGALFIRAKAEALNTAELVSVPEGTAETKKYTMQGNSGDGSVTAGTEVGKAGLYIDVPEDNANGYKVDINGVFTGSVGFKVRFPGEGWWNEYNKEVVVTVTSVTDPSATFQIHLGGYYQQYGYVTYEWEGQTLYRTAESSNRADWGYPGYFEYEEYFYEQSVCMDYSRSHFLPILGNFGGGTSEAPGYIGIEQDPDDSSVWYAVLYAGRGIEASGRRKKIAKFANDPETFEPLTAGQGTDPSLPKIDLSGGYTVSFSLKDLNAGKSFDMLIDSIAVSENGDPYNMVYSGGVISESPAEGYFMETGTLDAAPSFYTLWAQTPQITLAAYDLDPSPADAEISLPAATYVSKASPEPQAVENISYRIGSGEWQQLTVADPAAPKLTTTVAGTYTVRYSAPFGDSELYVSQEITFEVRDDLVFEQTATADLVSVDGATVQAASRYIVGSDPYLAETAPEEEGTPIGETGLLVTPDEFNADETYTVGFTGMFSGDTAIEWAVPGENWNNASEVVFTVAEVGNPDNSFRVIWTGANQSPAYVRYNYAGREGVPAQTLVRVSNGGATSYAMYSGVRPGDGDDITQFGRVGDNWFAQFKPFKGSWNNTEERAPGLLSLEWEGDVLNVVALNGSGTRTVMASFCDDPETFTPVTEKTKNELDYNLPKISFENGYTISVEVTANAMFMVYDVQTGGESVSFAEQELRWEPAFYTKGKQIPTLTLEDYESFDCVQAGTEIVLPAVTWTSAAQKQPQTVTDVGYSLNDGARTAVENGKFTPAEAGEYTVWYTVSVLGIDFTKQIQFTVCDYELTQVLQEATCVQEGYAEYTCKLCGTVRFETIPATGEHTLTKTEAKEATCTEAGNIEYYTCSVCGKLFSDAEGKEEIEQADTVVAAKDHALTKTEAKEATCTEAGNIEYYTCSVCDKLFSDAEGKEEIEQADTVVAAKGHTLTKTEAKEATCTEEGNIEYYTCSVCGKLFSDAEGKTEITQEQTAVAATGHSIKQVPAKAATCTEAGNGAYYKCEHCGKCWSDPEGQNEIAEASMTVPATGHDYEDGVCTVCGAEDPAYAAPGGCGGVVAGGFGFAAVGAIAVAAFVMRKKNRR</sequence>
<evidence type="ECO:0000256" key="3">
    <source>
        <dbReference type="ARBA" id="ARBA00022771"/>
    </source>
</evidence>
<dbReference type="GO" id="GO:0008270">
    <property type="term" value="F:zinc ion binding"/>
    <property type="evidence" value="ECO:0007669"/>
    <property type="project" value="UniProtKB-KW"/>
</dbReference>
<keyword evidence="2" id="KW-0677">Repeat</keyword>
<keyword evidence="5" id="KW-1133">Transmembrane helix</keyword>
<keyword evidence="4" id="KW-0862">Zinc</keyword>
<dbReference type="PANTHER" id="PTHR24394">
    <property type="entry name" value="ZINC FINGER PROTEIN"/>
    <property type="match status" value="1"/>
</dbReference>
<keyword evidence="1" id="KW-0479">Metal-binding</keyword>
<keyword evidence="5" id="KW-0812">Transmembrane</keyword>
<reference evidence="6" key="2">
    <citation type="submission" date="2021-04" db="EMBL/GenBank/DDBJ databases">
        <authorList>
            <person name="Gilroy R."/>
        </authorList>
    </citation>
    <scope>NUCLEOTIDE SEQUENCE</scope>
    <source>
        <strain evidence="6">CHK192-19661</strain>
    </source>
</reference>
<protein>
    <submittedName>
        <fullName evidence="6">Uncharacterized protein</fullName>
    </submittedName>
</protein>
<dbReference type="Proteomes" id="UP000824025">
    <property type="component" value="Unassembled WGS sequence"/>
</dbReference>
<accession>A0A9D2D686</accession>
<comment type="caution">
    <text evidence="6">The sequence shown here is derived from an EMBL/GenBank/DDBJ whole genome shotgun (WGS) entry which is preliminary data.</text>
</comment>
<dbReference type="AlphaFoldDB" id="A0A9D2D686"/>
<evidence type="ECO:0000256" key="4">
    <source>
        <dbReference type="ARBA" id="ARBA00022833"/>
    </source>
</evidence>
<feature type="transmembrane region" description="Helical" evidence="5">
    <location>
        <begin position="1091"/>
        <end position="1112"/>
    </location>
</feature>
<dbReference type="PANTHER" id="PTHR24394:SF44">
    <property type="entry name" value="ZINC FINGER PROTEIN 271-LIKE"/>
    <property type="match status" value="1"/>
</dbReference>
<name>A0A9D2D686_9FIRM</name>
<dbReference type="GO" id="GO:0000981">
    <property type="term" value="F:DNA-binding transcription factor activity, RNA polymerase II-specific"/>
    <property type="evidence" value="ECO:0007669"/>
    <property type="project" value="TreeGrafter"/>
</dbReference>
<evidence type="ECO:0000256" key="1">
    <source>
        <dbReference type="ARBA" id="ARBA00022723"/>
    </source>
</evidence>
<evidence type="ECO:0000313" key="7">
    <source>
        <dbReference type="Proteomes" id="UP000824025"/>
    </source>
</evidence>
<organism evidence="6 7">
    <name type="scientific">Candidatus Borkfalkia avicola</name>
    <dbReference type="NCBI Taxonomy" id="2838503"/>
    <lineage>
        <taxon>Bacteria</taxon>
        <taxon>Bacillati</taxon>
        <taxon>Bacillota</taxon>
        <taxon>Clostridia</taxon>
        <taxon>Christensenellales</taxon>
        <taxon>Christensenellaceae</taxon>
        <taxon>Candidatus Borkfalkia</taxon>
    </lineage>
</organism>
<keyword evidence="5" id="KW-0472">Membrane</keyword>
<keyword evidence="3" id="KW-0863">Zinc-finger</keyword>